<sequence>MSERITVERIKSISIKLDVYKEGMAIDELMDKLLDRIEQLATEQGHKWRSNNEEVVRFYNDAVEEMELMLEYEGLFF</sequence>
<gene>
    <name evidence="1" type="ORF">PITCH_A190118</name>
</gene>
<dbReference type="EMBL" id="OJIN01000101">
    <property type="protein sequence ID" value="SPD73542.1"/>
    <property type="molecule type" value="Genomic_DNA"/>
</dbReference>
<dbReference type="AlphaFoldDB" id="A0A445MVX7"/>
<proteinExistence type="predicted"/>
<accession>A0A445MVX7</accession>
<name>A0A445MVX7_9BACT</name>
<organism evidence="1">
    <name type="scientific">uncultured Desulfobacterium sp</name>
    <dbReference type="NCBI Taxonomy" id="201089"/>
    <lineage>
        <taxon>Bacteria</taxon>
        <taxon>Pseudomonadati</taxon>
        <taxon>Thermodesulfobacteriota</taxon>
        <taxon>Desulfobacteria</taxon>
        <taxon>Desulfobacterales</taxon>
        <taxon>Desulfobacteriaceae</taxon>
        <taxon>Desulfobacterium</taxon>
        <taxon>environmental samples</taxon>
    </lineage>
</organism>
<reference evidence="1" key="1">
    <citation type="submission" date="2018-01" db="EMBL/GenBank/DDBJ databases">
        <authorList>
            <person name="Regsiter A."/>
            <person name="William W."/>
        </authorList>
    </citation>
    <scope>NUCLEOTIDE SEQUENCE</scope>
    <source>
        <strain evidence="1">TRIP AH-1</strain>
    </source>
</reference>
<evidence type="ECO:0000313" key="1">
    <source>
        <dbReference type="EMBL" id="SPD73542.1"/>
    </source>
</evidence>
<protein>
    <submittedName>
        <fullName evidence="1">Uncharacterized protein</fullName>
    </submittedName>
</protein>